<evidence type="ECO:0000313" key="1">
    <source>
        <dbReference type="EMBL" id="GHF24759.1"/>
    </source>
</evidence>
<accession>A0A919E8B8</accession>
<comment type="caution">
    <text evidence="1">The sequence shown here is derived from an EMBL/GenBank/DDBJ whole genome shotgun (WGS) entry which is preliminary data.</text>
</comment>
<name>A0A919E8B8_9ACTN</name>
<protein>
    <submittedName>
        <fullName evidence="1">Uncharacterized protein</fullName>
    </submittedName>
</protein>
<reference evidence="1" key="1">
    <citation type="journal article" date="2014" name="Int. J. Syst. Evol. Microbiol.">
        <title>Complete genome sequence of Corynebacterium casei LMG S-19264T (=DSM 44701T), isolated from a smear-ripened cheese.</title>
        <authorList>
            <consortium name="US DOE Joint Genome Institute (JGI-PGF)"/>
            <person name="Walter F."/>
            <person name="Albersmeier A."/>
            <person name="Kalinowski J."/>
            <person name="Ruckert C."/>
        </authorList>
    </citation>
    <scope>NUCLEOTIDE SEQUENCE</scope>
    <source>
        <strain evidence="1">JCM 4477</strain>
    </source>
</reference>
<proteinExistence type="predicted"/>
<keyword evidence="2" id="KW-1185">Reference proteome</keyword>
<dbReference type="Proteomes" id="UP000630718">
    <property type="component" value="Unassembled WGS sequence"/>
</dbReference>
<sequence length="98" mass="10518">MAAGTASANGVPGAYMLCSQGTYSSFIQQVGEPSSDGWEPLRSFTAHPGECVPIYLGGNPVDVYLRYDDGGVKNLGRAWYQANIATTGYKSTASWHFF</sequence>
<dbReference type="AlphaFoldDB" id="A0A919E8B8"/>
<dbReference type="EMBL" id="BNBI01000014">
    <property type="protein sequence ID" value="GHF24759.1"/>
    <property type="molecule type" value="Genomic_DNA"/>
</dbReference>
<gene>
    <name evidence="1" type="ORF">GCM10018772_58220</name>
</gene>
<organism evidence="1 2">
    <name type="scientific">Streptomyces fumanus</name>
    <dbReference type="NCBI Taxonomy" id="67302"/>
    <lineage>
        <taxon>Bacteria</taxon>
        <taxon>Bacillati</taxon>
        <taxon>Actinomycetota</taxon>
        <taxon>Actinomycetes</taxon>
        <taxon>Kitasatosporales</taxon>
        <taxon>Streptomycetaceae</taxon>
        <taxon>Streptomyces</taxon>
    </lineage>
</organism>
<reference evidence="1" key="2">
    <citation type="submission" date="2020-09" db="EMBL/GenBank/DDBJ databases">
        <authorList>
            <person name="Sun Q."/>
            <person name="Ohkuma M."/>
        </authorList>
    </citation>
    <scope>NUCLEOTIDE SEQUENCE</scope>
    <source>
        <strain evidence="1">JCM 4477</strain>
    </source>
</reference>
<evidence type="ECO:0000313" key="2">
    <source>
        <dbReference type="Proteomes" id="UP000630718"/>
    </source>
</evidence>